<feature type="signal peptide" evidence="1">
    <location>
        <begin position="1"/>
        <end position="20"/>
    </location>
</feature>
<name>A0A653AGR9_9BACT</name>
<accession>A0A653AGR9</accession>
<dbReference type="Pfam" id="PF14109">
    <property type="entry name" value="GldH_lipo"/>
    <property type="match status" value="1"/>
</dbReference>
<dbReference type="NCBIfam" id="TIGR03511">
    <property type="entry name" value="GldH_lipo"/>
    <property type="match status" value="1"/>
</dbReference>
<sequence>MIKKSLILFVIILMSISCHQNEVYFQYNKIPNGGWNKDSLLNYDIHITDNAISYNFYIHVRHHGNYPYQNIWLFLQQMNPDSAITKDTIEAYLADQYGKWLGSGAGNLKEMPIIYKKQVQFPDTGVYRFKIRQGMRDSLLQGINDVGIRIEKAD</sequence>
<keyword evidence="2" id="KW-0449">Lipoprotein</keyword>
<proteinExistence type="predicted"/>
<evidence type="ECO:0000313" key="2">
    <source>
        <dbReference type="EMBL" id="VBB46884.1"/>
    </source>
</evidence>
<feature type="chain" id="PRO_5024978415" evidence="1">
    <location>
        <begin position="21"/>
        <end position="154"/>
    </location>
</feature>
<dbReference type="AlphaFoldDB" id="A0A653AGR9"/>
<organism evidence="2">
    <name type="scientific">uncultured Paludibacter sp</name>
    <dbReference type="NCBI Taxonomy" id="497635"/>
    <lineage>
        <taxon>Bacteria</taxon>
        <taxon>Pseudomonadati</taxon>
        <taxon>Bacteroidota</taxon>
        <taxon>Bacteroidia</taxon>
        <taxon>Bacteroidales</taxon>
        <taxon>Paludibacteraceae</taxon>
        <taxon>Paludibacter</taxon>
        <taxon>environmental samples</taxon>
    </lineage>
</organism>
<evidence type="ECO:0000256" key="1">
    <source>
        <dbReference type="SAM" id="SignalP"/>
    </source>
</evidence>
<dbReference type="PROSITE" id="PS51257">
    <property type="entry name" value="PROKAR_LIPOPROTEIN"/>
    <property type="match status" value="1"/>
</dbReference>
<keyword evidence="1" id="KW-0732">Signal</keyword>
<protein>
    <submittedName>
        <fullName evidence="2">Gliding motility-associated lipoprotein GldH</fullName>
    </submittedName>
</protein>
<gene>
    <name evidence="2" type="ORF">TRIP_D410147</name>
</gene>
<dbReference type="InterPro" id="IPR020018">
    <property type="entry name" value="Motility-assoc_lipoprot_GldH"/>
</dbReference>
<reference evidence="2" key="1">
    <citation type="submission" date="2018-07" db="EMBL/GenBank/DDBJ databases">
        <authorList>
            <consortium name="Genoscope - CEA"/>
            <person name="William W."/>
        </authorList>
    </citation>
    <scope>NUCLEOTIDE SEQUENCE</scope>
    <source>
        <strain evidence="2">IK1</strain>
    </source>
</reference>
<dbReference type="EMBL" id="UPXZ01000036">
    <property type="protein sequence ID" value="VBB46884.1"/>
    <property type="molecule type" value="Genomic_DNA"/>
</dbReference>